<organism evidence="1 2">
    <name type="scientific">Phoxinus phoxinus</name>
    <name type="common">Eurasian minnow</name>
    <dbReference type="NCBI Taxonomy" id="58324"/>
    <lineage>
        <taxon>Eukaryota</taxon>
        <taxon>Metazoa</taxon>
        <taxon>Chordata</taxon>
        <taxon>Craniata</taxon>
        <taxon>Vertebrata</taxon>
        <taxon>Euteleostomi</taxon>
        <taxon>Actinopterygii</taxon>
        <taxon>Neopterygii</taxon>
        <taxon>Teleostei</taxon>
        <taxon>Ostariophysi</taxon>
        <taxon>Cypriniformes</taxon>
        <taxon>Leuciscidae</taxon>
        <taxon>Phoxininae</taxon>
        <taxon>Phoxinus</taxon>
    </lineage>
</organism>
<dbReference type="EMBL" id="JAYKXH010000021">
    <property type="protein sequence ID" value="KAK7129978.1"/>
    <property type="molecule type" value="Genomic_DNA"/>
</dbReference>
<evidence type="ECO:0000313" key="1">
    <source>
        <dbReference type="EMBL" id="KAK7129978.1"/>
    </source>
</evidence>
<sequence>MDGRQKRVSPSVYRFGCLT</sequence>
<proteinExistence type="predicted"/>
<gene>
    <name evidence="1" type="ORF">R3I93_019577</name>
</gene>
<keyword evidence="2" id="KW-1185">Reference proteome</keyword>
<evidence type="ECO:0000313" key="2">
    <source>
        <dbReference type="Proteomes" id="UP001364617"/>
    </source>
</evidence>
<reference evidence="1 2" key="1">
    <citation type="submission" date="2024-02" db="EMBL/GenBank/DDBJ databases">
        <title>Chromosome-level genome assembly of the Eurasian Minnow (Phoxinus phoxinus).</title>
        <authorList>
            <person name="Oriowo T.O."/>
            <person name="Martin S."/>
            <person name="Stange M."/>
            <person name="Chrysostomakis Y."/>
            <person name="Brown T."/>
            <person name="Winkler S."/>
            <person name="Kukowka S."/>
            <person name="Myers E.W."/>
            <person name="Bohne A."/>
        </authorList>
    </citation>
    <scope>NUCLEOTIDE SEQUENCE [LARGE SCALE GENOMIC DNA]</scope>
    <source>
        <strain evidence="1">ZFMK-TIS-60720</strain>
        <tissue evidence="1">Whole Organism</tissue>
    </source>
</reference>
<dbReference type="Proteomes" id="UP001364617">
    <property type="component" value="Unassembled WGS sequence"/>
</dbReference>
<protein>
    <submittedName>
        <fullName evidence="1">Uncharacterized protein</fullName>
    </submittedName>
</protein>
<accession>A0AAN9CDR1</accession>
<comment type="caution">
    <text evidence="1">The sequence shown here is derived from an EMBL/GenBank/DDBJ whole genome shotgun (WGS) entry which is preliminary data.</text>
</comment>
<dbReference type="AlphaFoldDB" id="A0AAN9CDR1"/>
<name>A0AAN9CDR1_9TELE</name>